<organism evidence="1 2">
    <name type="scientific">Halobacillus trueperi</name>
    <dbReference type="NCBI Taxonomy" id="156205"/>
    <lineage>
        <taxon>Bacteria</taxon>
        <taxon>Bacillati</taxon>
        <taxon>Bacillota</taxon>
        <taxon>Bacilli</taxon>
        <taxon>Bacillales</taxon>
        <taxon>Bacillaceae</taxon>
        <taxon>Halobacillus</taxon>
    </lineage>
</organism>
<gene>
    <name evidence="1" type="ORF">DXT76_19170</name>
</gene>
<accession>A0A3D8VE70</accession>
<dbReference type="AlphaFoldDB" id="A0A3D8VE70"/>
<dbReference type="RefSeq" id="WP_115895062.1">
    <property type="nucleotide sequence ID" value="NZ_QTLC01000073.1"/>
</dbReference>
<dbReference type="Proteomes" id="UP000257032">
    <property type="component" value="Unassembled WGS sequence"/>
</dbReference>
<dbReference type="EMBL" id="QTLC01000073">
    <property type="protein sequence ID" value="RDY67650.1"/>
    <property type="molecule type" value="Genomic_DNA"/>
</dbReference>
<dbReference type="Pfam" id="PF13289">
    <property type="entry name" value="SIR2_2"/>
    <property type="match status" value="1"/>
</dbReference>
<name>A0A3D8VE70_9BACI</name>
<reference evidence="1 2" key="1">
    <citation type="submission" date="2018-08" db="EMBL/GenBank/DDBJ databases">
        <title>Genome sequence of strict halophilic Halobacillus trueperi SS1 isolated from Lunsu, a salty water body of North West Himalayas.</title>
        <authorList>
            <person name="Gupta S."/>
            <person name="Sharma P."/>
            <person name="Dev K."/>
            <person name="Baumler D."/>
            <person name="Sourirajan A."/>
        </authorList>
    </citation>
    <scope>NUCLEOTIDE SEQUENCE [LARGE SCALE GENOMIC DNA]</scope>
    <source>
        <strain evidence="1 2">SS1</strain>
    </source>
</reference>
<evidence type="ECO:0000313" key="2">
    <source>
        <dbReference type="Proteomes" id="UP000257032"/>
    </source>
</evidence>
<protein>
    <submittedName>
        <fullName evidence="1">Uncharacterized protein</fullName>
    </submittedName>
</protein>
<sequence length="408" mass="47547">MKKKWLVSNSDVVEQDNDGGEYYFNNRELNLDENEVKSKDEVAEDKINEIIKMFIGKQYENTLVLTGAGSSILPKDKSKPDLDPMKNSGKTVAQITEFITENLKVTPGLFELEEVAELAKYTYGQEGINIEDLLSKISQSRDFIPKTKITKFDNTVIEIQKIIKHLCQLELSKYHKHGEFINKLVAKKKSHSRAKIFTTNYDTLFEQALKKEGFIVVDGFSFEFPRTFNSRYYDYDFIIRGENKIVDEPNFVDKVAHLYKIHGSIDWKQNDSNQIIKSETKQDEESLMIYPRRAKFEQSYETPYFDLFARFQIELRKPRTLLIVIGFSFADKHIKSIVMNSIINNSELSILIVNPNIETDEYQEFIERSESYNNVMLVAKTFENFVDSFHKQEAYSNDLFIKDGGKYE</sequence>
<comment type="caution">
    <text evidence="1">The sequence shown here is derived from an EMBL/GenBank/DDBJ whole genome shotgun (WGS) entry which is preliminary data.</text>
</comment>
<dbReference type="SUPFAM" id="SSF52467">
    <property type="entry name" value="DHS-like NAD/FAD-binding domain"/>
    <property type="match status" value="1"/>
</dbReference>
<proteinExistence type="predicted"/>
<dbReference type="InterPro" id="IPR029035">
    <property type="entry name" value="DHS-like_NAD/FAD-binding_dom"/>
</dbReference>
<evidence type="ECO:0000313" key="1">
    <source>
        <dbReference type="EMBL" id="RDY67650.1"/>
    </source>
</evidence>